<keyword evidence="2" id="KW-1185">Reference proteome</keyword>
<evidence type="ECO:0000313" key="1">
    <source>
        <dbReference type="EMBL" id="VDP13273.1"/>
    </source>
</evidence>
<dbReference type="EMBL" id="UZAM01010665">
    <property type="protein sequence ID" value="VDP13273.1"/>
    <property type="molecule type" value="Genomic_DNA"/>
</dbReference>
<dbReference type="AlphaFoldDB" id="A0A183IV35"/>
<evidence type="ECO:0000313" key="2">
    <source>
        <dbReference type="Proteomes" id="UP000270296"/>
    </source>
</evidence>
<evidence type="ECO:0000313" key="3">
    <source>
        <dbReference type="WBParaSite" id="SBAD_0000776601-mRNA-1"/>
    </source>
</evidence>
<dbReference type="Proteomes" id="UP000270296">
    <property type="component" value="Unassembled WGS sequence"/>
</dbReference>
<proteinExistence type="predicted"/>
<dbReference type="WBParaSite" id="SBAD_0000776601-mRNA-1">
    <property type="protein sequence ID" value="SBAD_0000776601-mRNA-1"/>
    <property type="gene ID" value="SBAD_0000776601"/>
</dbReference>
<organism evidence="3">
    <name type="scientific">Soboliphyme baturini</name>
    <dbReference type="NCBI Taxonomy" id="241478"/>
    <lineage>
        <taxon>Eukaryota</taxon>
        <taxon>Metazoa</taxon>
        <taxon>Ecdysozoa</taxon>
        <taxon>Nematoda</taxon>
        <taxon>Enoplea</taxon>
        <taxon>Dorylaimia</taxon>
        <taxon>Dioctophymatida</taxon>
        <taxon>Dioctophymatoidea</taxon>
        <taxon>Soboliphymatidae</taxon>
        <taxon>Soboliphyme</taxon>
    </lineage>
</organism>
<name>A0A183IV35_9BILA</name>
<reference evidence="3" key="1">
    <citation type="submission" date="2016-06" db="UniProtKB">
        <authorList>
            <consortium name="WormBaseParasite"/>
        </authorList>
    </citation>
    <scope>IDENTIFICATION</scope>
</reference>
<reference evidence="1 2" key="2">
    <citation type="submission" date="2018-11" db="EMBL/GenBank/DDBJ databases">
        <authorList>
            <consortium name="Pathogen Informatics"/>
        </authorList>
    </citation>
    <scope>NUCLEOTIDE SEQUENCE [LARGE SCALE GENOMIC DNA]</scope>
</reference>
<sequence>MRILSFPKGAAEKKWQRHGDRFSFSKKSGNAPPLCGYATIKHGRQSVETNEYCARPAAFPRFARKLEVSVKGMDIRVSDVSYGNFHQLSFSGNISDHSAILLCQQSWLSPDVGSELATIPHCYTSRTDRSARHNALRCMVPQALMESLLQCSSTMPLNWSMSSPRSSIGVRAEDSFQALGCSPELFQLREN</sequence>
<accession>A0A183IV35</accession>
<protein>
    <submittedName>
        <fullName evidence="1 3">Uncharacterized protein</fullName>
    </submittedName>
</protein>
<gene>
    <name evidence="1" type="ORF">SBAD_LOCUS7482</name>
</gene>